<dbReference type="OrthoDB" id="194468at2759"/>
<reference evidence="2 3" key="1">
    <citation type="submission" date="2019-02" db="EMBL/GenBank/DDBJ databases">
        <title>Genome sequencing of the rare red list fungi Bondarzewia mesenterica.</title>
        <authorList>
            <person name="Buettner E."/>
            <person name="Kellner H."/>
        </authorList>
    </citation>
    <scope>NUCLEOTIDE SEQUENCE [LARGE SCALE GENOMIC DNA]</scope>
    <source>
        <strain evidence="2 3">DSM 108281</strain>
    </source>
</reference>
<dbReference type="AlphaFoldDB" id="A0A4S4M258"/>
<protein>
    <submittedName>
        <fullName evidence="2">Uncharacterized protein</fullName>
    </submittedName>
</protein>
<sequence>MGRIRSAQLSGCKHLWMSVMEGQEDWTLAEYLAKHSWTMAYMVDVEDIYIGQLAGAMQALHDGTTIMSTLEAKRHLQLQRREVSSCEASTPWERGMISYWDVEDHLLLVHPSLVVNYSDVDLLQYFGKSEDKLAAETPLSPTEQEMFQTLCDVSDWECSLTTAIAVNVDLELLSEDDGGGIRVDKPVEMVIHRRSCSRDRPLRRSKRVANAMATQSRMRSSKRGSRSSLS</sequence>
<dbReference type="InterPro" id="IPR032466">
    <property type="entry name" value="Metal_Hydrolase"/>
</dbReference>
<gene>
    <name evidence="2" type="ORF">EW146_g2703</name>
</gene>
<proteinExistence type="predicted"/>
<evidence type="ECO:0000313" key="2">
    <source>
        <dbReference type="EMBL" id="THH18271.1"/>
    </source>
</evidence>
<comment type="caution">
    <text evidence="2">The sequence shown here is derived from an EMBL/GenBank/DDBJ whole genome shotgun (WGS) entry which is preliminary data.</text>
</comment>
<organism evidence="2 3">
    <name type="scientific">Bondarzewia mesenterica</name>
    <dbReference type="NCBI Taxonomy" id="1095465"/>
    <lineage>
        <taxon>Eukaryota</taxon>
        <taxon>Fungi</taxon>
        <taxon>Dikarya</taxon>
        <taxon>Basidiomycota</taxon>
        <taxon>Agaricomycotina</taxon>
        <taxon>Agaricomycetes</taxon>
        <taxon>Russulales</taxon>
        <taxon>Bondarzewiaceae</taxon>
        <taxon>Bondarzewia</taxon>
    </lineage>
</organism>
<dbReference type="SUPFAM" id="SSF51556">
    <property type="entry name" value="Metallo-dependent hydrolases"/>
    <property type="match status" value="1"/>
</dbReference>
<feature type="region of interest" description="Disordered" evidence="1">
    <location>
        <begin position="199"/>
        <end position="230"/>
    </location>
</feature>
<dbReference type="Gene3D" id="3.20.20.140">
    <property type="entry name" value="Metal-dependent hydrolases"/>
    <property type="match status" value="1"/>
</dbReference>
<keyword evidence="3" id="KW-1185">Reference proteome</keyword>
<dbReference type="Proteomes" id="UP000310158">
    <property type="component" value="Unassembled WGS sequence"/>
</dbReference>
<evidence type="ECO:0000313" key="3">
    <source>
        <dbReference type="Proteomes" id="UP000310158"/>
    </source>
</evidence>
<name>A0A4S4M258_9AGAM</name>
<feature type="compositionally biased region" description="Basic residues" evidence="1">
    <location>
        <begin position="219"/>
        <end position="230"/>
    </location>
</feature>
<evidence type="ECO:0000256" key="1">
    <source>
        <dbReference type="SAM" id="MobiDB-lite"/>
    </source>
</evidence>
<accession>A0A4S4M258</accession>
<dbReference type="EMBL" id="SGPL01000081">
    <property type="protein sequence ID" value="THH18271.1"/>
    <property type="molecule type" value="Genomic_DNA"/>
</dbReference>